<accession>A0A8D2IS68</accession>
<dbReference type="PROSITE" id="PS00290">
    <property type="entry name" value="IG_MHC"/>
    <property type="match status" value="1"/>
</dbReference>
<dbReference type="InterPro" id="IPR007110">
    <property type="entry name" value="Ig-like_dom"/>
</dbReference>
<proteinExistence type="inferred from homology"/>
<dbReference type="Ensembl" id="ENSVKKT00000001826.1">
    <property type="protein sequence ID" value="ENSVKKP00000001768.1"/>
    <property type="gene ID" value="ENSVKKG00000001168.1"/>
</dbReference>
<keyword evidence="2" id="KW-0490">MHC I</keyword>
<feature type="transmembrane region" description="Helical" evidence="11">
    <location>
        <begin position="297"/>
        <end position="321"/>
    </location>
</feature>
<keyword evidence="4" id="KW-0732">Signal</keyword>
<dbReference type="SUPFAM" id="SSF54452">
    <property type="entry name" value="MHC antigen-recognition domain"/>
    <property type="match status" value="1"/>
</dbReference>
<keyword evidence="8" id="KW-1015">Disulfide bond</keyword>
<dbReference type="Gene3D" id="2.60.40.10">
    <property type="entry name" value="Immunoglobulins"/>
    <property type="match status" value="1"/>
</dbReference>
<evidence type="ECO:0000256" key="6">
    <source>
        <dbReference type="ARBA" id="ARBA00022989"/>
    </source>
</evidence>
<dbReference type="InterPro" id="IPR011161">
    <property type="entry name" value="MHC_I-like_Ag-recog"/>
</dbReference>
<evidence type="ECO:0000256" key="3">
    <source>
        <dbReference type="ARBA" id="ARBA00022692"/>
    </source>
</evidence>
<dbReference type="GO" id="GO:0005615">
    <property type="term" value="C:extracellular space"/>
    <property type="evidence" value="ECO:0007669"/>
    <property type="project" value="TreeGrafter"/>
</dbReference>
<keyword evidence="3 11" id="KW-0812">Transmembrane</keyword>
<evidence type="ECO:0000313" key="13">
    <source>
        <dbReference type="Ensembl" id="ENSVKKP00000001768.1"/>
    </source>
</evidence>
<feature type="domain" description="Ig-like" evidence="12">
    <location>
        <begin position="200"/>
        <end position="289"/>
    </location>
</feature>
<keyword evidence="5" id="KW-0391">Immunity</keyword>
<dbReference type="Gene3D" id="3.30.500.10">
    <property type="entry name" value="MHC class I-like antigen recognition-like"/>
    <property type="match status" value="1"/>
</dbReference>
<dbReference type="InterPro" id="IPR003597">
    <property type="entry name" value="Ig_C1-set"/>
</dbReference>
<dbReference type="InterPro" id="IPR003006">
    <property type="entry name" value="Ig/MHC_CS"/>
</dbReference>
<dbReference type="SUPFAM" id="SSF48726">
    <property type="entry name" value="Immunoglobulin"/>
    <property type="match status" value="1"/>
</dbReference>
<dbReference type="PANTHER" id="PTHR16675:SF242">
    <property type="entry name" value="MAJOR HISTOCOMPATIBILITY COMPLEX CLASS I-RELATED GENE PROTEIN"/>
    <property type="match status" value="1"/>
</dbReference>
<dbReference type="Proteomes" id="UP000694545">
    <property type="component" value="Unplaced"/>
</dbReference>
<dbReference type="PROSITE" id="PS50835">
    <property type="entry name" value="IG_LIKE"/>
    <property type="match status" value="1"/>
</dbReference>
<sequence>WYVVAPSVLAGQVPASSHSLRYFYTAVLEPSQGLPQFVQVGYVDSEPITHYDSSTRRKRPAAPWMEKVGEDDAQYWERGTQKLHKTEQMLRENLATLQKYYNQKGGLHTLQWMYGCELESDGSKGGYMQFGYDGSDYLNLDKEHLRWTAADATAQISKVKLEAEPAIAQRSKAYLEEECVEWLQRYLDYGKETLLRTESPEVKVTCHKSSTEDVETLICRAHGFYPKEIEAAWTRDGESCEHETFRSRVAPNPDGTYYISLYTDVEPEERGRYRCRVAHAGLSQPLVLAWEGPAGNVWIIVGAVAGALVLLLVVAIIIIIMSK</sequence>
<dbReference type="InterPro" id="IPR037055">
    <property type="entry name" value="MHC_I-like_Ag-recog_sf"/>
</dbReference>
<evidence type="ECO:0000256" key="1">
    <source>
        <dbReference type="ARBA" id="ARBA00004479"/>
    </source>
</evidence>
<evidence type="ECO:0000313" key="14">
    <source>
        <dbReference type="Proteomes" id="UP000694545"/>
    </source>
</evidence>
<dbReference type="InterPro" id="IPR011162">
    <property type="entry name" value="MHC_I/II-like_Ag-recog"/>
</dbReference>
<comment type="similarity">
    <text evidence="10">Belongs to the MHC class I family.</text>
</comment>
<dbReference type="InterPro" id="IPR001039">
    <property type="entry name" value="MHC_I_a_a1/a2"/>
</dbReference>
<evidence type="ECO:0000256" key="10">
    <source>
        <dbReference type="RuleBase" id="RU004439"/>
    </source>
</evidence>
<evidence type="ECO:0000256" key="11">
    <source>
        <dbReference type="SAM" id="Phobius"/>
    </source>
</evidence>
<dbReference type="Pfam" id="PF07654">
    <property type="entry name" value="C1-set"/>
    <property type="match status" value="1"/>
</dbReference>
<protein>
    <recommendedName>
        <fullName evidence="12">Ig-like domain-containing protein</fullName>
    </recommendedName>
</protein>
<evidence type="ECO:0000256" key="9">
    <source>
        <dbReference type="ARBA" id="ARBA00023180"/>
    </source>
</evidence>
<dbReference type="GO" id="GO:0006955">
    <property type="term" value="P:immune response"/>
    <property type="evidence" value="ECO:0007669"/>
    <property type="project" value="TreeGrafter"/>
</dbReference>
<dbReference type="PANTHER" id="PTHR16675">
    <property type="entry name" value="MHC CLASS I-RELATED"/>
    <property type="match status" value="1"/>
</dbReference>
<dbReference type="GO" id="GO:0002474">
    <property type="term" value="P:antigen processing and presentation of peptide antigen via MHC class I"/>
    <property type="evidence" value="ECO:0007669"/>
    <property type="project" value="UniProtKB-KW"/>
</dbReference>
<dbReference type="InterPro" id="IPR013783">
    <property type="entry name" value="Ig-like_fold"/>
</dbReference>
<dbReference type="SMART" id="SM00407">
    <property type="entry name" value="IGc1"/>
    <property type="match status" value="1"/>
</dbReference>
<evidence type="ECO:0000256" key="8">
    <source>
        <dbReference type="ARBA" id="ARBA00023157"/>
    </source>
</evidence>
<keyword evidence="9" id="KW-0325">Glycoprotein</keyword>
<evidence type="ECO:0000256" key="2">
    <source>
        <dbReference type="ARBA" id="ARBA00022451"/>
    </source>
</evidence>
<dbReference type="GO" id="GO:0042612">
    <property type="term" value="C:MHC class I protein complex"/>
    <property type="evidence" value="ECO:0007669"/>
    <property type="project" value="UniProtKB-KW"/>
</dbReference>
<evidence type="ECO:0000256" key="5">
    <source>
        <dbReference type="ARBA" id="ARBA00022859"/>
    </source>
</evidence>
<reference evidence="13" key="2">
    <citation type="submission" date="2025-09" db="UniProtKB">
        <authorList>
            <consortium name="Ensembl"/>
        </authorList>
    </citation>
    <scope>IDENTIFICATION</scope>
</reference>
<organism evidence="13 14">
    <name type="scientific">Varanus komodoensis</name>
    <name type="common">Komodo dragon</name>
    <dbReference type="NCBI Taxonomy" id="61221"/>
    <lineage>
        <taxon>Eukaryota</taxon>
        <taxon>Metazoa</taxon>
        <taxon>Chordata</taxon>
        <taxon>Craniata</taxon>
        <taxon>Vertebrata</taxon>
        <taxon>Euteleostomi</taxon>
        <taxon>Lepidosauria</taxon>
        <taxon>Squamata</taxon>
        <taxon>Bifurcata</taxon>
        <taxon>Unidentata</taxon>
        <taxon>Episquamata</taxon>
        <taxon>Toxicofera</taxon>
        <taxon>Anguimorpha</taxon>
        <taxon>Paleoanguimorpha</taxon>
        <taxon>Varanoidea</taxon>
        <taxon>Varanidae</taxon>
        <taxon>Varanus</taxon>
    </lineage>
</organism>
<keyword evidence="14" id="KW-1185">Reference proteome</keyword>
<dbReference type="PRINTS" id="PR01638">
    <property type="entry name" value="MHCCLASSI"/>
</dbReference>
<dbReference type="AlphaFoldDB" id="A0A8D2IS68"/>
<dbReference type="InterPro" id="IPR050208">
    <property type="entry name" value="MHC_class-I_related"/>
</dbReference>
<keyword evidence="6 11" id="KW-1133">Transmembrane helix</keyword>
<comment type="subcellular location">
    <subcellularLocation>
        <location evidence="1">Membrane</location>
        <topology evidence="1">Single-pass type I membrane protein</topology>
    </subcellularLocation>
</comment>
<name>A0A8D2IS68_VARKO</name>
<evidence type="ECO:0000256" key="7">
    <source>
        <dbReference type="ARBA" id="ARBA00023136"/>
    </source>
</evidence>
<dbReference type="FunFam" id="2.60.40.10:FF:000204">
    <property type="entry name" value="Major histocompatibility complex, class I-related protein"/>
    <property type="match status" value="1"/>
</dbReference>
<dbReference type="Pfam" id="PF00129">
    <property type="entry name" value="MHC_I"/>
    <property type="match status" value="1"/>
</dbReference>
<keyword evidence="7 11" id="KW-0472">Membrane</keyword>
<reference evidence="13" key="1">
    <citation type="submission" date="2025-08" db="UniProtKB">
        <authorList>
            <consortium name="Ensembl"/>
        </authorList>
    </citation>
    <scope>IDENTIFICATION</scope>
</reference>
<evidence type="ECO:0000256" key="4">
    <source>
        <dbReference type="ARBA" id="ARBA00022729"/>
    </source>
</evidence>
<dbReference type="GO" id="GO:0009897">
    <property type="term" value="C:external side of plasma membrane"/>
    <property type="evidence" value="ECO:0007669"/>
    <property type="project" value="TreeGrafter"/>
</dbReference>
<evidence type="ECO:0000259" key="12">
    <source>
        <dbReference type="PROSITE" id="PS50835"/>
    </source>
</evidence>
<dbReference type="InterPro" id="IPR036179">
    <property type="entry name" value="Ig-like_dom_sf"/>
</dbReference>
<dbReference type="FunFam" id="3.30.500.10:FF:000001">
    <property type="entry name" value="H-2 class I histocompatibility antigen, alpha chain"/>
    <property type="match status" value="1"/>
</dbReference>